<keyword evidence="2" id="KW-1185">Reference proteome</keyword>
<evidence type="ECO:0000313" key="1">
    <source>
        <dbReference type="EMBL" id="KAK9104677.1"/>
    </source>
</evidence>
<dbReference type="AlphaFoldDB" id="A0AAP0F6A3"/>
<dbReference type="Proteomes" id="UP001419268">
    <property type="component" value="Unassembled WGS sequence"/>
</dbReference>
<accession>A0AAP0F6A3</accession>
<protein>
    <submittedName>
        <fullName evidence="1">Uncharacterized protein</fullName>
    </submittedName>
</protein>
<proteinExistence type="predicted"/>
<sequence>MVTSNITIHRQVEVLLSERYKLHDNTICWCTCMVIHTPQHSPLDDTCLEIVHR</sequence>
<reference evidence="1 2" key="1">
    <citation type="submission" date="2024-01" db="EMBL/GenBank/DDBJ databases">
        <title>Genome assemblies of Stephania.</title>
        <authorList>
            <person name="Yang L."/>
        </authorList>
    </citation>
    <scope>NUCLEOTIDE SEQUENCE [LARGE SCALE GENOMIC DNA]</scope>
    <source>
        <strain evidence="1">JXDWG</strain>
        <tissue evidence="1">Leaf</tissue>
    </source>
</reference>
<comment type="caution">
    <text evidence="1">The sequence shown here is derived from an EMBL/GenBank/DDBJ whole genome shotgun (WGS) entry which is preliminary data.</text>
</comment>
<dbReference type="EMBL" id="JBBNAG010000009">
    <property type="protein sequence ID" value="KAK9104677.1"/>
    <property type="molecule type" value="Genomic_DNA"/>
</dbReference>
<evidence type="ECO:0000313" key="2">
    <source>
        <dbReference type="Proteomes" id="UP001419268"/>
    </source>
</evidence>
<organism evidence="1 2">
    <name type="scientific">Stephania cephalantha</name>
    <dbReference type="NCBI Taxonomy" id="152367"/>
    <lineage>
        <taxon>Eukaryota</taxon>
        <taxon>Viridiplantae</taxon>
        <taxon>Streptophyta</taxon>
        <taxon>Embryophyta</taxon>
        <taxon>Tracheophyta</taxon>
        <taxon>Spermatophyta</taxon>
        <taxon>Magnoliopsida</taxon>
        <taxon>Ranunculales</taxon>
        <taxon>Menispermaceae</taxon>
        <taxon>Menispermoideae</taxon>
        <taxon>Cissampelideae</taxon>
        <taxon>Stephania</taxon>
    </lineage>
</organism>
<name>A0AAP0F6A3_9MAGN</name>
<gene>
    <name evidence="1" type="ORF">Scep_021521</name>
</gene>